<dbReference type="WBParaSite" id="RSKR_0000783600.1">
    <property type="protein sequence ID" value="RSKR_0000783600.1"/>
    <property type="gene ID" value="RSKR_0000783600"/>
</dbReference>
<name>A0AC35U4P5_9BILA</name>
<evidence type="ECO:0000313" key="1">
    <source>
        <dbReference type="Proteomes" id="UP000095286"/>
    </source>
</evidence>
<organism evidence="1 2">
    <name type="scientific">Rhabditophanes sp. KR3021</name>
    <dbReference type="NCBI Taxonomy" id="114890"/>
    <lineage>
        <taxon>Eukaryota</taxon>
        <taxon>Metazoa</taxon>
        <taxon>Ecdysozoa</taxon>
        <taxon>Nematoda</taxon>
        <taxon>Chromadorea</taxon>
        <taxon>Rhabditida</taxon>
        <taxon>Tylenchina</taxon>
        <taxon>Panagrolaimomorpha</taxon>
        <taxon>Strongyloidoidea</taxon>
        <taxon>Alloionematidae</taxon>
        <taxon>Rhabditophanes</taxon>
    </lineage>
</organism>
<protein>
    <submittedName>
        <fullName evidence="2">Glycogen [starch] synthase</fullName>
    </submittedName>
</protein>
<accession>A0AC35U4P5</accession>
<evidence type="ECO:0000313" key="2">
    <source>
        <dbReference type="WBParaSite" id="RSKR_0000783600.1"/>
    </source>
</evidence>
<reference evidence="2" key="1">
    <citation type="submission" date="2016-11" db="UniProtKB">
        <authorList>
            <consortium name="WormBaseParasite"/>
        </authorList>
    </citation>
    <scope>IDENTIFICATION</scope>
    <source>
        <strain evidence="2">KR3021</strain>
    </source>
</reference>
<proteinExistence type="predicted"/>
<dbReference type="Proteomes" id="UP000095286">
    <property type="component" value="Unplaced"/>
</dbReference>
<sequence>MADVTAECDYGELAKHEGRYVFECAWEVANKVGGIYTVLRTKAPVSTNELGDQYCMFGPYFEQKVKFEVEECEPESAAFKYALDKMTGWGFKVVFGRWLIDGYPKVVLFDIGSGAWKLDQWKHELWEKTKIGVPFEDRESNDIIIFGFLVAIFLKTFCEWFEDTELLAVAHFHEWQAGVGLIMSRLWHVNVSTVFTTHATLLGRHLCAAGADLYNNIEKFNCDYEAGEKQIYHRYCLERCAAKLSHVFTTVSEITGLEAEHLLKRKPDILTPNGLNVVKFAALHEFQNLHAKSKEKIHDFIRGHFYGNLNFSLDKVIYLFTAGRYEFTNKGGDFFIEALAKFNHMLKTSNDPKLEGVTVVAFFIYPGEAHSFNVETLKGQAVCKQLKESIYRIKNNMASRLLEHCLHGEIPDMNELLTNEETVQLKRCILSSRRETLPPICTHNMADDARDPVLNAFRRCQLFNKPDDRVKVIFHPEFLSSVSPLIGLDYEDFVRGCHLGVFPSYYEPWGYTPAECTVMGVPSITTNLSGFGCFVEENVPDHTQYGIYVVDRRFKNSDESIQQLASQLFDFAKLTRRQRVILRNRTERISDYFDWKNLGIFYQQARRLALEATHPDLELVISEKLKKVPRPLSAPSTPSTSRRASPNHSEDEDSDTAEQEEHENKIWKNEK</sequence>